<dbReference type="PRINTS" id="PR00123">
    <property type="entry name" value="ATPASEA"/>
</dbReference>
<proteinExistence type="inferred from homology"/>
<comment type="subcellular location">
    <subcellularLocation>
        <location evidence="11 12">Cell membrane</location>
        <topology evidence="11 12">Multi-pass membrane protein</topology>
    </subcellularLocation>
    <subcellularLocation>
        <location evidence="1">Membrane</location>
        <topology evidence="1">Multi-pass membrane protein</topology>
    </subcellularLocation>
</comment>
<keyword evidence="10 11" id="KW-0066">ATP synthesis</keyword>
<keyword evidence="8 11" id="KW-0406">Ion transport</keyword>
<evidence type="ECO:0000313" key="15">
    <source>
        <dbReference type="EMBL" id="CUP33678.1"/>
    </source>
</evidence>
<dbReference type="EMBL" id="CYYP01000007">
    <property type="protein sequence ID" value="CUO07127.1"/>
    <property type="molecule type" value="Genomic_DNA"/>
</dbReference>
<evidence type="ECO:0000313" key="28">
    <source>
        <dbReference type="Proteomes" id="UP000481598"/>
    </source>
</evidence>
<dbReference type="EMBL" id="CZAQ01000039">
    <property type="protein sequence ID" value="CUP33678.1"/>
    <property type="molecule type" value="Genomic_DNA"/>
</dbReference>
<feature type="transmembrane region" description="Helical" evidence="11">
    <location>
        <begin position="92"/>
        <end position="114"/>
    </location>
</feature>
<evidence type="ECO:0000256" key="2">
    <source>
        <dbReference type="ARBA" id="ARBA00006810"/>
    </source>
</evidence>
<protein>
    <recommendedName>
        <fullName evidence="11 12">ATP synthase subunit a</fullName>
    </recommendedName>
    <alternativeName>
        <fullName evidence="11">ATP synthase F0 sector subunit a</fullName>
    </alternativeName>
    <alternativeName>
        <fullName evidence="11">F-ATPase subunit 6</fullName>
    </alternativeName>
</protein>
<dbReference type="STRING" id="74426.ERS852399_01014"/>
<dbReference type="InterPro" id="IPR045083">
    <property type="entry name" value="ATP_synth_F0_asu_bact/mt"/>
</dbReference>
<dbReference type="EMBL" id="WWSR01000012">
    <property type="protein sequence ID" value="MZJ39764.1"/>
    <property type="molecule type" value="Genomic_DNA"/>
</dbReference>
<dbReference type="CDD" id="cd00310">
    <property type="entry name" value="ATP-synt_Fo_a_6"/>
    <property type="match status" value="1"/>
</dbReference>
<dbReference type="AlphaFoldDB" id="A0A174C2T1"/>
<dbReference type="Proteomes" id="UP000095468">
    <property type="component" value="Unassembled WGS sequence"/>
</dbReference>
<feature type="transmembrane region" description="Helical" evidence="11">
    <location>
        <begin position="120"/>
        <end position="140"/>
    </location>
</feature>
<dbReference type="Pfam" id="PF00119">
    <property type="entry name" value="ATP-synt_A"/>
    <property type="match status" value="1"/>
</dbReference>
<dbReference type="Proteomes" id="UP000330807">
    <property type="component" value="Unassembled WGS sequence"/>
</dbReference>
<evidence type="ECO:0000256" key="4">
    <source>
        <dbReference type="ARBA" id="ARBA00022547"/>
    </source>
</evidence>
<dbReference type="PANTHER" id="PTHR11410">
    <property type="entry name" value="ATP SYNTHASE SUBUNIT A"/>
    <property type="match status" value="1"/>
</dbReference>
<feature type="transmembrane region" description="Helical" evidence="11">
    <location>
        <begin position="225"/>
        <end position="248"/>
    </location>
</feature>
<dbReference type="NCBIfam" id="TIGR01131">
    <property type="entry name" value="ATP_synt_6_or_A"/>
    <property type="match status" value="1"/>
</dbReference>
<dbReference type="Proteomes" id="UP000469380">
    <property type="component" value="Unassembled WGS sequence"/>
</dbReference>
<dbReference type="PaxDb" id="74426-ERS852399_01014"/>
<reference evidence="22 23" key="1">
    <citation type="submission" date="2015-09" db="EMBL/GenBank/DDBJ databases">
        <authorList>
            <consortium name="Pathogen Informatics"/>
        </authorList>
    </citation>
    <scope>NUCLEOTIDE SEQUENCE [LARGE SCALE GENOMIC DNA]</scope>
    <source>
        <strain evidence="14 23">2789STDY5608823</strain>
        <strain evidence="15 22">2789STDY5834902</strain>
    </source>
</reference>
<dbReference type="GeneID" id="92850195"/>
<evidence type="ECO:0000256" key="1">
    <source>
        <dbReference type="ARBA" id="ARBA00004141"/>
    </source>
</evidence>
<keyword evidence="4 11" id="KW-0138">CF(0)</keyword>
<evidence type="ECO:0000256" key="5">
    <source>
        <dbReference type="ARBA" id="ARBA00022692"/>
    </source>
</evidence>
<dbReference type="GO" id="GO:0005886">
    <property type="term" value="C:plasma membrane"/>
    <property type="evidence" value="ECO:0007669"/>
    <property type="project" value="UniProtKB-SubCell"/>
</dbReference>
<evidence type="ECO:0000313" key="18">
    <source>
        <dbReference type="EMBL" id="MZJ85857.1"/>
    </source>
</evidence>
<feature type="transmembrane region" description="Helical" evidence="11">
    <location>
        <begin position="34"/>
        <end position="52"/>
    </location>
</feature>
<name>A0A174C2T1_9ACTN</name>
<keyword evidence="7 11" id="KW-1133">Transmembrane helix</keyword>
<keyword evidence="9 11" id="KW-0472">Membrane</keyword>
<evidence type="ECO:0000256" key="11">
    <source>
        <dbReference type="HAMAP-Rule" id="MF_01393"/>
    </source>
</evidence>
<organism evidence="14 23">
    <name type="scientific">Collinsella aerofaciens</name>
    <dbReference type="NCBI Taxonomy" id="74426"/>
    <lineage>
        <taxon>Bacteria</taxon>
        <taxon>Bacillati</taxon>
        <taxon>Actinomycetota</taxon>
        <taxon>Coriobacteriia</taxon>
        <taxon>Coriobacteriales</taxon>
        <taxon>Coriobacteriaceae</taxon>
        <taxon>Collinsella</taxon>
    </lineage>
</organism>
<dbReference type="GO" id="GO:0045259">
    <property type="term" value="C:proton-transporting ATP synthase complex"/>
    <property type="evidence" value="ECO:0007669"/>
    <property type="project" value="UniProtKB-KW"/>
</dbReference>
<evidence type="ECO:0000313" key="24">
    <source>
        <dbReference type="Proteomes" id="UP000225608"/>
    </source>
</evidence>
<dbReference type="RefSeq" id="WP_022094263.1">
    <property type="nucleotide sequence ID" value="NZ_CAAKNU010000112.1"/>
</dbReference>
<accession>A0A174C2T1</accession>
<keyword evidence="26" id="KW-1185">Reference proteome</keyword>
<dbReference type="Proteomes" id="UP000361836">
    <property type="component" value="Unassembled WGS sequence"/>
</dbReference>
<dbReference type="EMBL" id="CABWIF010000015">
    <property type="protein sequence ID" value="VWL95271.1"/>
    <property type="molecule type" value="Genomic_DNA"/>
</dbReference>
<dbReference type="HAMAP" id="MF_01393">
    <property type="entry name" value="ATP_synth_a_bact"/>
    <property type="match status" value="1"/>
</dbReference>
<dbReference type="PANTHER" id="PTHR11410:SF0">
    <property type="entry name" value="ATP SYNTHASE SUBUNIT A"/>
    <property type="match status" value="1"/>
</dbReference>
<evidence type="ECO:0000313" key="26">
    <source>
        <dbReference type="Proteomes" id="UP000361836"/>
    </source>
</evidence>
<dbReference type="EMBL" id="JAQLEC010000024">
    <property type="protein sequence ID" value="MDB1839335.1"/>
    <property type="molecule type" value="Genomic_DNA"/>
</dbReference>
<keyword evidence="3 11" id="KW-0813">Transport</keyword>
<dbReference type="EMBL" id="CABWIH010000041">
    <property type="protein sequence ID" value="VWL99195.1"/>
    <property type="molecule type" value="Genomic_DNA"/>
</dbReference>
<evidence type="ECO:0000256" key="9">
    <source>
        <dbReference type="ARBA" id="ARBA00023136"/>
    </source>
</evidence>
<dbReference type="Gene3D" id="1.20.120.220">
    <property type="entry name" value="ATP synthase, F0 complex, subunit A"/>
    <property type="match status" value="1"/>
</dbReference>
<evidence type="ECO:0000256" key="12">
    <source>
        <dbReference type="RuleBase" id="RU000483"/>
    </source>
</evidence>
<dbReference type="Proteomes" id="UP000095454">
    <property type="component" value="Unassembled WGS sequence"/>
</dbReference>
<comment type="function">
    <text evidence="11 12">Key component of the proton channel; it plays a direct role in the translocation of protons across the membrane.</text>
</comment>
<dbReference type="EMBL" id="WWTB01000009">
    <property type="protein sequence ID" value="MZJ85857.1"/>
    <property type="molecule type" value="Genomic_DNA"/>
</dbReference>
<dbReference type="GO" id="GO:0046933">
    <property type="term" value="F:proton-transporting ATP synthase activity, rotational mechanism"/>
    <property type="evidence" value="ECO:0007669"/>
    <property type="project" value="UniProtKB-UniRule"/>
</dbReference>
<evidence type="ECO:0000313" key="17">
    <source>
        <dbReference type="EMBL" id="MZJ39764.1"/>
    </source>
</evidence>
<evidence type="ECO:0000256" key="8">
    <source>
        <dbReference type="ARBA" id="ARBA00023065"/>
    </source>
</evidence>
<evidence type="ECO:0000256" key="3">
    <source>
        <dbReference type="ARBA" id="ARBA00022448"/>
    </source>
</evidence>
<keyword evidence="11" id="KW-1003">Cell membrane</keyword>
<reference evidence="25 26" key="4">
    <citation type="submission" date="2019-10" db="EMBL/GenBank/DDBJ databases">
        <authorList>
            <person name="Wolf R A."/>
        </authorList>
    </citation>
    <scope>NUCLEOTIDE SEQUENCE [LARGE SCALE GENOMIC DNA]</scope>
    <source>
        <strain evidence="21">Collinsella_aerofaciens_AK_138A</strain>
        <strain evidence="20">Collinsella_aerofaciens_DSM_13712</strain>
        <strain evidence="19">Collinsella_aerofaciens_MC2</strain>
    </source>
</reference>
<evidence type="ECO:0000313" key="25">
    <source>
        <dbReference type="Proteomes" id="UP000330807"/>
    </source>
</evidence>
<evidence type="ECO:0000256" key="10">
    <source>
        <dbReference type="ARBA" id="ARBA00023310"/>
    </source>
</evidence>
<sequence length="267" mass="29374">MEIFEKLPDEINHLVSEFSSTPVVGDLSCGITQYSFWLIVSTIVLLIVLAVFKKKQTLVPKGFFVNGFEYIIEYVENDIGKGVVGENWKKHFPFLCSLFLFILINNMIGLIPGMKPGTGAIGSTAALAIFAFVYFIYYGCKAHGVIGYIKSLAPQGVSFPMNVLVWVVELFSTFLRLITLAVRLFCNMFAGHVVMGSFAIMASMFMQPLLQQVSAAHAVGALPSLAWLAILILIYAIELVVGAIQAYVFTVLTAVYVSEAEEVAEEE</sequence>
<dbReference type="KEGG" id="caer:CSV91_06980"/>
<dbReference type="InterPro" id="IPR035908">
    <property type="entry name" value="F0_ATP_A_sf"/>
</dbReference>
<evidence type="ECO:0000313" key="22">
    <source>
        <dbReference type="Proteomes" id="UP000095454"/>
    </source>
</evidence>
<dbReference type="InterPro" id="IPR000568">
    <property type="entry name" value="ATP_synth_F0_asu"/>
</dbReference>
<dbReference type="Proteomes" id="UP000368032">
    <property type="component" value="Unassembled WGS sequence"/>
</dbReference>
<evidence type="ECO:0000313" key="16">
    <source>
        <dbReference type="EMBL" id="MDB1839335.1"/>
    </source>
</evidence>
<dbReference type="EMBL" id="CABWIE010000011">
    <property type="protein sequence ID" value="VWL92509.1"/>
    <property type="molecule type" value="Genomic_DNA"/>
</dbReference>
<dbReference type="EMBL" id="CP024160">
    <property type="protein sequence ID" value="ATP54302.1"/>
    <property type="molecule type" value="Genomic_DNA"/>
</dbReference>
<dbReference type="SUPFAM" id="SSF81336">
    <property type="entry name" value="F1F0 ATP synthase subunit A"/>
    <property type="match status" value="1"/>
</dbReference>
<keyword evidence="6 11" id="KW-0375">Hydrogen ion transport</keyword>
<gene>
    <name evidence="11 14" type="primary">atpB</name>
    <name evidence="20" type="ORF">CKJAJONC_01735</name>
    <name evidence="13" type="ORF">CSV91_06980</name>
    <name evidence="14" type="ORF">ERS852381_01027</name>
    <name evidence="15" type="ORF">ERS852514_01741</name>
    <name evidence="17" type="ORF">GT464_07380</name>
    <name evidence="18" type="ORF">GT635_05215</name>
    <name evidence="19" type="ORF">KCJAJFAP_02090</name>
    <name evidence="21" type="ORF">LMKDKBCB_02039</name>
    <name evidence="16" type="ORF">PMW86_07000</name>
</gene>
<evidence type="ECO:0000313" key="19">
    <source>
        <dbReference type="EMBL" id="VWL92509.1"/>
    </source>
</evidence>
<dbReference type="Proteomes" id="UP000225608">
    <property type="component" value="Chromosome"/>
</dbReference>
<evidence type="ECO:0000256" key="7">
    <source>
        <dbReference type="ARBA" id="ARBA00022989"/>
    </source>
</evidence>
<evidence type="ECO:0000313" key="23">
    <source>
        <dbReference type="Proteomes" id="UP000095468"/>
    </source>
</evidence>
<dbReference type="Proteomes" id="UP001212741">
    <property type="component" value="Unassembled WGS sequence"/>
</dbReference>
<evidence type="ECO:0000313" key="20">
    <source>
        <dbReference type="EMBL" id="VWL95271.1"/>
    </source>
</evidence>
<evidence type="ECO:0000313" key="21">
    <source>
        <dbReference type="EMBL" id="VWL99195.1"/>
    </source>
</evidence>
<reference evidence="16" key="5">
    <citation type="submission" date="2023-01" db="EMBL/GenBank/DDBJ databases">
        <title>Human gut microbiome strain richness.</title>
        <authorList>
            <person name="Chen-Liaw A."/>
        </authorList>
    </citation>
    <scope>NUCLEOTIDE SEQUENCE</scope>
    <source>
        <strain evidence="16">D54st1_D6_D54t1_190329</strain>
    </source>
</reference>
<evidence type="ECO:0000313" key="13">
    <source>
        <dbReference type="EMBL" id="ATP54302.1"/>
    </source>
</evidence>
<evidence type="ECO:0000256" key="6">
    <source>
        <dbReference type="ARBA" id="ARBA00022781"/>
    </source>
</evidence>
<reference evidence="27 28" key="3">
    <citation type="journal article" date="2019" name="Nat. Med.">
        <title>A library of human gut bacterial isolates paired with longitudinal multiomics data enables mechanistic microbiome research.</title>
        <authorList>
            <person name="Poyet M."/>
            <person name="Groussin M."/>
            <person name="Gibbons S.M."/>
            <person name="Avila-Pacheco J."/>
            <person name="Jiang X."/>
            <person name="Kearney S.M."/>
            <person name="Perrotta A.R."/>
            <person name="Berdy B."/>
            <person name="Zhao S."/>
            <person name="Lieberman T.D."/>
            <person name="Swanson P.K."/>
            <person name="Smith M."/>
            <person name="Roesemann S."/>
            <person name="Alexander J.E."/>
            <person name="Rich S.A."/>
            <person name="Livny J."/>
            <person name="Vlamakis H."/>
            <person name="Clish C."/>
            <person name="Bullock K."/>
            <person name="Deik A."/>
            <person name="Scott J."/>
            <person name="Pierce K.A."/>
            <person name="Xavier R.J."/>
            <person name="Alm E.J."/>
        </authorList>
    </citation>
    <scope>NUCLEOTIDE SEQUENCE [LARGE SCALE GENOMIC DNA]</scope>
    <source>
        <strain evidence="18 28">BIOML-A10</strain>
        <strain evidence="17 27">BIOML-A20</strain>
    </source>
</reference>
<reference evidence="13 24" key="2">
    <citation type="submission" date="2017-10" db="EMBL/GenBank/DDBJ databases">
        <title>Complete genome sequence of Collinsella aerofaciens isolated from the gut of a healthy adult Indian.</title>
        <authorList>
            <person name="Bag S."/>
            <person name="Ghosh T.S."/>
            <person name="Das B."/>
        </authorList>
    </citation>
    <scope>NUCLEOTIDE SEQUENCE [LARGE SCALE GENOMIC DNA]</scope>
    <source>
        <strain evidence="24">indica</strain>
        <strain evidence="13">Indica</strain>
    </source>
</reference>
<evidence type="ECO:0000313" key="27">
    <source>
        <dbReference type="Proteomes" id="UP000469380"/>
    </source>
</evidence>
<comment type="similarity">
    <text evidence="2 11 12">Belongs to the ATPase A chain family.</text>
</comment>
<keyword evidence="5 11" id="KW-0812">Transmembrane</keyword>
<evidence type="ECO:0000313" key="14">
    <source>
        <dbReference type="EMBL" id="CUO07127.1"/>
    </source>
</evidence>
<feature type="transmembrane region" description="Helical" evidence="11">
    <location>
        <begin position="188"/>
        <end position="205"/>
    </location>
</feature>
<dbReference type="Proteomes" id="UP000481598">
    <property type="component" value="Unassembled WGS sequence"/>
</dbReference>